<dbReference type="Pfam" id="PF23916">
    <property type="entry name" value="TIM-barrel_EndoS"/>
    <property type="match status" value="1"/>
</dbReference>
<reference evidence="8 9" key="1">
    <citation type="submission" date="2020-08" db="EMBL/GenBank/DDBJ databases">
        <title>Genomic Encyclopedia of Type Strains, Phase IV (KMG-V): Genome sequencing to study the core and pangenomes of soil and plant-associated prokaryotes.</title>
        <authorList>
            <person name="Whitman W."/>
        </authorList>
    </citation>
    <scope>NUCLEOTIDE SEQUENCE [LARGE SCALE GENOMIC DNA]</scope>
    <source>
        <strain evidence="8 9">MP601</strain>
    </source>
</reference>
<evidence type="ECO:0000313" key="8">
    <source>
        <dbReference type="EMBL" id="MBB6130924.1"/>
    </source>
</evidence>
<evidence type="ECO:0000256" key="2">
    <source>
        <dbReference type="ARBA" id="ARBA00012566"/>
    </source>
</evidence>
<evidence type="ECO:0000256" key="1">
    <source>
        <dbReference type="ARBA" id="ARBA00009336"/>
    </source>
</evidence>
<keyword evidence="5" id="KW-0326">Glycosidase</keyword>
<comment type="catalytic activity">
    <reaction evidence="6">
        <text>an N(4)-(oligosaccharide-(1-&gt;3)-[oligosaccharide-(1-&gt;6)]-beta-D-Man-(1-&gt;4)-beta-D-GlcNAc-(1-&gt;4)-alpha-D-GlcNAc)-L-asparaginyl-[protein] + H2O = an oligosaccharide-(1-&gt;3)-[oligosaccharide-(1-&gt;6)]-beta-D-Man-(1-&gt;4)-D-GlcNAc + N(4)-(N-acetyl-beta-D-glucosaminyl)-L-asparaginyl-[protein]</text>
        <dbReference type="Rhea" id="RHEA:73067"/>
        <dbReference type="Rhea" id="RHEA-COMP:12603"/>
        <dbReference type="Rhea" id="RHEA-COMP:18176"/>
        <dbReference type="ChEBI" id="CHEBI:15377"/>
        <dbReference type="ChEBI" id="CHEBI:132248"/>
        <dbReference type="ChEBI" id="CHEBI:192714"/>
        <dbReference type="ChEBI" id="CHEBI:192715"/>
        <dbReference type="EC" id="3.2.1.96"/>
    </reaction>
</comment>
<protein>
    <recommendedName>
        <fullName evidence="2">mannosyl-glycoprotein endo-beta-N-acetylglucosaminidase</fullName>
        <ecNumber evidence="2">3.2.1.96</ecNumber>
    </recommendedName>
</protein>
<dbReference type="EC" id="3.2.1.96" evidence="2"/>
<feature type="domain" description="Endo-beta-N-acetylglucosaminidase EndoS/F2-like TIM-barrel" evidence="7">
    <location>
        <begin position="22"/>
        <end position="205"/>
    </location>
</feature>
<dbReference type="Gene3D" id="3.20.20.80">
    <property type="entry name" value="Glycosidases"/>
    <property type="match status" value="1"/>
</dbReference>
<evidence type="ECO:0000256" key="3">
    <source>
        <dbReference type="ARBA" id="ARBA00022729"/>
    </source>
</evidence>
<evidence type="ECO:0000256" key="4">
    <source>
        <dbReference type="ARBA" id="ARBA00022801"/>
    </source>
</evidence>
<proteinExistence type="inferred from homology"/>
<dbReference type="InterPro" id="IPR017853">
    <property type="entry name" value="GH"/>
</dbReference>
<evidence type="ECO:0000256" key="5">
    <source>
        <dbReference type="ARBA" id="ARBA00023295"/>
    </source>
</evidence>
<dbReference type="Proteomes" id="UP000548326">
    <property type="component" value="Unassembled WGS sequence"/>
</dbReference>
<sequence>MTYKKGKHQLFLGYLVADGNDPKEAYNMLNVPDSVDIVEAFAGYDTVSTHWRALQLKGTKIVICSFPKSDAFFDGSFNDGNGLKPLTKFDKPTANSTYDHWARAMHDKYITQMGWDGIDIDIETGTFGNEAPAENAASLLQSVAKYFGPKANIKSKTRAGVRPLFLYDTDVDTEQGESLSYGKIYKPYKSNYSFVVFQSYIGGSRRWKGSAPAHLDPLLNAFDKDKLIILTNGDEWVYPNGTQDNAPDGDQKASKWLFEIADWGVKNKIQGIGAYRMSRDYNHKPSFSVTRKAIQLINPATP</sequence>
<dbReference type="SUPFAM" id="SSF51445">
    <property type="entry name" value="(Trans)glycosidases"/>
    <property type="match status" value="1"/>
</dbReference>
<dbReference type="GO" id="GO:0033925">
    <property type="term" value="F:mannosyl-glycoprotein endo-beta-N-acetylglucosaminidase activity"/>
    <property type="evidence" value="ECO:0007669"/>
    <property type="project" value="UniProtKB-EC"/>
</dbReference>
<keyword evidence="3" id="KW-0732">Signal</keyword>
<comment type="caution">
    <text evidence="8">The sequence shown here is derived from an EMBL/GenBank/DDBJ whole genome shotgun (WGS) entry which is preliminary data.</text>
</comment>
<keyword evidence="4" id="KW-0378">Hydrolase</keyword>
<evidence type="ECO:0000313" key="9">
    <source>
        <dbReference type="Proteomes" id="UP000548326"/>
    </source>
</evidence>
<gene>
    <name evidence="8" type="ORF">HDF22_005070</name>
</gene>
<evidence type="ECO:0000259" key="7">
    <source>
        <dbReference type="Pfam" id="PF23916"/>
    </source>
</evidence>
<dbReference type="InterPro" id="IPR057016">
    <property type="entry name" value="EndoS_F2-like_TIM-barrel"/>
</dbReference>
<dbReference type="EMBL" id="JACHCA010000018">
    <property type="protein sequence ID" value="MBB6130924.1"/>
    <property type="molecule type" value="Genomic_DNA"/>
</dbReference>
<evidence type="ECO:0000256" key="6">
    <source>
        <dbReference type="ARBA" id="ARBA00034414"/>
    </source>
</evidence>
<name>A0A841JKD7_9SPHI</name>
<dbReference type="AlphaFoldDB" id="A0A841JKD7"/>
<comment type="similarity">
    <text evidence="1">Belongs to the glycosyl hydrolase 18 family.</text>
</comment>
<accession>A0A841JKD7</accession>
<organism evidence="8 9">
    <name type="scientific">Mucilaginibacter lappiensis</name>
    <dbReference type="NCBI Taxonomy" id="354630"/>
    <lineage>
        <taxon>Bacteria</taxon>
        <taxon>Pseudomonadati</taxon>
        <taxon>Bacteroidota</taxon>
        <taxon>Sphingobacteriia</taxon>
        <taxon>Sphingobacteriales</taxon>
        <taxon>Sphingobacteriaceae</taxon>
        <taxon>Mucilaginibacter</taxon>
    </lineage>
</organism>